<dbReference type="SMART" id="SM00185">
    <property type="entry name" value="ARM"/>
    <property type="match status" value="3"/>
</dbReference>
<dbReference type="Gene3D" id="1.25.10.10">
    <property type="entry name" value="Leucine-rich Repeat Variant"/>
    <property type="match status" value="1"/>
</dbReference>
<evidence type="ECO:0000313" key="3">
    <source>
        <dbReference type="Proteomes" id="UP000192223"/>
    </source>
</evidence>
<gene>
    <name evidence="4 5" type="primary">LOC108736941</name>
</gene>
<sequence length="466" mass="52093">MALTISQQTYDDAVRELMEELEISCEEAIEEANKQFKAQGVDLSRIVKNLEQKPGSSLTHLIEVTVNQLQEIAKDENKRQLHEYTERLSVVRRECDKGLEYRVLAGKGNAYSSILSILLKDLNDEELLKECLKTLISLMTKQPDLLDTKGIEVIGNILENQKDPEIQRLTLKWVKECCIMHEMNRQAIFDADILGHLKPLLNNADSFLLRDVLGVLRALVLDDDVRVEFGKAHDHAKIIAGDTLRSITSLLSNFKGDERLMNDIMLTIAALLVRQEFCQEVEEAGGIDIIKEVLTLYHDNEKLVRQSFKLIKALCGSDTCKINFIEKGAAPLIISALDENKSSPQSVTAGFGAIAALTLRAANNSNALFNAGAPDVIVDCMTLHKDDINVQKNGSWAIRNMVSRSRNQIKKFLTLGTDKILENNLKNFPTIEFDTKSALRDLGCKVELKEEWTGKGGLLTSQADES</sequence>
<dbReference type="GO" id="GO:0002244">
    <property type="term" value="P:hematopoietic progenitor cell differentiation"/>
    <property type="evidence" value="ECO:0007669"/>
    <property type="project" value="TreeGrafter"/>
</dbReference>
<proteinExistence type="predicted"/>
<protein>
    <submittedName>
        <fullName evidence="4">Armadillo repeat-containing protein 6 homolog isoform X1</fullName>
    </submittedName>
    <submittedName>
        <fullName evidence="5">Armadillo repeat-containing protein 6 homolog isoform X2</fullName>
    </submittedName>
</protein>
<keyword evidence="2" id="KW-0175">Coiled coil</keyword>
<accession>A0A7F5QVJ1</accession>
<reference evidence="4 5" key="1">
    <citation type="submission" date="2025-04" db="UniProtKB">
        <authorList>
            <consortium name="RefSeq"/>
        </authorList>
    </citation>
    <scope>IDENTIFICATION</scope>
    <source>
        <tissue evidence="4 5">Entire body</tissue>
    </source>
</reference>
<dbReference type="RefSeq" id="XP_025829095.1">
    <property type="nucleotide sequence ID" value="XM_025973310.1"/>
</dbReference>
<dbReference type="PANTHER" id="PTHR22895">
    <property type="entry name" value="ARMADILLO REPEAT-CONTAINING PROTEIN 6"/>
    <property type="match status" value="1"/>
</dbReference>
<dbReference type="Proteomes" id="UP000192223">
    <property type="component" value="Unplaced"/>
</dbReference>
<dbReference type="InterPro" id="IPR016024">
    <property type="entry name" value="ARM-type_fold"/>
</dbReference>
<dbReference type="RefSeq" id="XP_025829096.1">
    <property type="nucleotide sequence ID" value="XM_025973311.1"/>
</dbReference>
<evidence type="ECO:0000313" key="4">
    <source>
        <dbReference type="RefSeq" id="XP_025829095.1"/>
    </source>
</evidence>
<evidence type="ECO:0000256" key="1">
    <source>
        <dbReference type="ARBA" id="ARBA00022737"/>
    </source>
</evidence>
<dbReference type="AlphaFoldDB" id="A0A7F5QVJ1"/>
<keyword evidence="1" id="KW-0677">Repeat</keyword>
<dbReference type="InterPro" id="IPR000225">
    <property type="entry name" value="Armadillo"/>
</dbReference>
<dbReference type="SUPFAM" id="SSF48371">
    <property type="entry name" value="ARM repeat"/>
    <property type="match status" value="1"/>
</dbReference>
<dbReference type="InterPro" id="IPR011989">
    <property type="entry name" value="ARM-like"/>
</dbReference>
<name>A0A7F5QVJ1_AGRPL</name>
<evidence type="ECO:0000313" key="5">
    <source>
        <dbReference type="RefSeq" id="XP_025829096.1"/>
    </source>
</evidence>
<evidence type="ECO:0000256" key="2">
    <source>
        <dbReference type="SAM" id="Coils"/>
    </source>
</evidence>
<dbReference type="OrthoDB" id="449062at2759"/>
<organism evidence="3 5">
    <name type="scientific">Agrilus planipennis</name>
    <name type="common">Emerald ash borer</name>
    <name type="synonym">Agrilus marcopoli</name>
    <dbReference type="NCBI Taxonomy" id="224129"/>
    <lineage>
        <taxon>Eukaryota</taxon>
        <taxon>Metazoa</taxon>
        <taxon>Ecdysozoa</taxon>
        <taxon>Arthropoda</taxon>
        <taxon>Hexapoda</taxon>
        <taxon>Insecta</taxon>
        <taxon>Pterygota</taxon>
        <taxon>Neoptera</taxon>
        <taxon>Endopterygota</taxon>
        <taxon>Coleoptera</taxon>
        <taxon>Polyphaga</taxon>
        <taxon>Elateriformia</taxon>
        <taxon>Buprestoidea</taxon>
        <taxon>Buprestidae</taxon>
        <taxon>Agrilinae</taxon>
        <taxon>Agrilus</taxon>
    </lineage>
</organism>
<feature type="coiled-coil region" evidence="2">
    <location>
        <begin position="11"/>
        <end position="38"/>
    </location>
</feature>
<keyword evidence="3" id="KW-1185">Reference proteome</keyword>
<dbReference type="PANTHER" id="PTHR22895:SF0">
    <property type="entry name" value="ARMADILLO REPEAT-CONTAINING PROTEIN 6"/>
    <property type="match status" value="1"/>
</dbReference>
<dbReference type="KEGG" id="apln:108736941"/>
<dbReference type="GeneID" id="108736941"/>